<reference evidence="1" key="1">
    <citation type="submission" date="2022-06" db="EMBL/GenBank/DDBJ databases">
        <title>Uncovering the hologenomic basis of an extraordinary plant invasion.</title>
        <authorList>
            <person name="Bieker V.C."/>
            <person name="Martin M.D."/>
            <person name="Gilbert T."/>
            <person name="Hodgins K."/>
            <person name="Battlay P."/>
            <person name="Petersen B."/>
            <person name="Wilson J."/>
        </authorList>
    </citation>
    <scope>NUCLEOTIDE SEQUENCE</scope>
    <source>
        <strain evidence="1">AA19_3_7</strain>
        <tissue evidence="1">Leaf</tissue>
    </source>
</reference>
<dbReference type="AlphaFoldDB" id="A0AAD5G3I4"/>
<keyword evidence="2" id="KW-1185">Reference proteome</keyword>
<sequence length="340" mass="39211">MSYRSALNRSAEIVITEPLPVITRNFKKRLMSYWNSMWMTQPKDSLMEITFHIPTNNTQFVGDENCLSFGTRMVLFWCRTRDSQLRALSNQLLRCFVQNHVCSSVKPKYEEKDMDKGRPRMNKEMVAPYVRLFTDEVDTWPGRQNHGSNGHSFCIGNPPILQKSELVLHQGGLKDVRITHEIPVVETLKDQVYRKLERTVPVDAPTVFGAPVSVPMSILHHNPFKTTNIIFCSEMQVQDPCSMEYYSPALRISFRIEEFGIQDTAAVDSQFLWQGNELFIDPSNQHIDVVSSDFGICFTRNGSPRARWCKIRAALKWGSMRRDVAAKKMAELHSYFDFSI</sequence>
<name>A0AAD5G3I4_AMBAR</name>
<evidence type="ECO:0000313" key="2">
    <source>
        <dbReference type="Proteomes" id="UP001206925"/>
    </source>
</evidence>
<comment type="caution">
    <text evidence="1">The sequence shown here is derived from an EMBL/GenBank/DDBJ whole genome shotgun (WGS) entry which is preliminary data.</text>
</comment>
<proteinExistence type="predicted"/>
<dbReference type="Proteomes" id="UP001206925">
    <property type="component" value="Unassembled WGS sequence"/>
</dbReference>
<protein>
    <submittedName>
        <fullName evidence="1">Uncharacterized protein</fullName>
    </submittedName>
</protein>
<gene>
    <name evidence="1" type="ORF">M8C21_004461</name>
</gene>
<evidence type="ECO:0000313" key="1">
    <source>
        <dbReference type="EMBL" id="KAI7726867.1"/>
    </source>
</evidence>
<organism evidence="1 2">
    <name type="scientific">Ambrosia artemisiifolia</name>
    <name type="common">Common ragweed</name>
    <dbReference type="NCBI Taxonomy" id="4212"/>
    <lineage>
        <taxon>Eukaryota</taxon>
        <taxon>Viridiplantae</taxon>
        <taxon>Streptophyta</taxon>
        <taxon>Embryophyta</taxon>
        <taxon>Tracheophyta</taxon>
        <taxon>Spermatophyta</taxon>
        <taxon>Magnoliopsida</taxon>
        <taxon>eudicotyledons</taxon>
        <taxon>Gunneridae</taxon>
        <taxon>Pentapetalae</taxon>
        <taxon>asterids</taxon>
        <taxon>campanulids</taxon>
        <taxon>Asterales</taxon>
        <taxon>Asteraceae</taxon>
        <taxon>Asteroideae</taxon>
        <taxon>Heliantheae alliance</taxon>
        <taxon>Heliantheae</taxon>
        <taxon>Ambrosia</taxon>
    </lineage>
</organism>
<accession>A0AAD5G3I4</accession>
<dbReference type="EMBL" id="JAMZMK010011500">
    <property type="protein sequence ID" value="KAI7726867.1"/>
    <property type="molecule type" value="Genomic_DNA"/>
</dbReference>